<gene>
    <name evidence="1" type="ORF">POCTA_138.1.T1270181</name>
</gene>
<keyword evidence="2" id="KW-1185">Reference proteome</keyword>
<dbReference type="Proteomes" id="UP000683925">
    <property type="component" value="Unassembled WGS sequence"/>
</dbReference>
<proteinExistence type="predicted"/>
<accession>A0A8S1XMS8</accession>
<dbReference type="AlphaFoldDB" id="A0A8S1XMS8"/>
<evidence type="ECO:0000313" key="2">
    <source>
        <dbReference type="Proteomes" id="UP000683925"/>
    </source>
</evidence>
<organism evidence="1 2">
    <name type="scientific">Paramecium octaurelia</name>
    <dbReference type="NCBI Taxonomy" id="43137"/>
    <lineage>
        <taxon>Eukaryota</taxon>
        <taxon>Sar</taxon>
        <taxon>Alveolata</taxon>
        <taxon>Ciliophora</taxon>
        <taxon>Intramacronucleata</taxon>
        <taxon>Oligohymenophorea</taxon>
        <taxon>Peniculida</taxon>
        <taxon>Parameciidae</taxon>
        <taxon>Paramecium</taxon>
    </lineage>
</organism>
<reference evidence="1" key="1">
    <citation type="submission" date="2021-01" db="EMBL/GenBank/DDBJ databases">
        <authorList>
            <consortium name="Genoscope - CEA"/>
            <person name="William W."/>
        </authorList>
    </citation>
    <scope>NUCLEOTIDE SEQUENCE</scope>
</reference>
<sequence>MDSLGLRESRNEISCKLYQNEEDLKLNWQSNCCFCIYGFFLYIQYKFLNYNYVYYIRIIKYKGMIEFLQLIILSFVFKSSFFYDNQLRLNPKSIKLQKYQQFDSVHFNFRILFYSLYKYILFQYKKMPSMLFLNQKKIKLLKLTKKISNKFKKKPQLLKQYYQLNQKQWNINS</sequence>
<comment type="caution">
    <text evidence="1">The sequence shown here is derived from an EMBL/GenBank/DDBJ whole genome shotgun (WGS) entry which is preliminary data.</text>
</comment>
<evidence type="ECO:0000313" key="1">
    <source>
        <dbReference type="EMBL" id="CAD8202636.1"/>
    </source>
</evidence>
<protein>
    <submittedName>
        <fullName evidence="1">Uncharacterized protein</fullName>
    </submittedName>
</protein>
<dbReference type="EMBL" id="CAJJDP010000127">
    <property type="protein sequence ID" value="CAD8202636.1"/>
    <property type="molecule type" value="Genomic_DNA"/>
</dbReference>
<name>A0A8S1XMS8_PAROT</name>